<dbReference type="SUPFAM" id="SSF101898">
    <property type="entry name" value="NHL repeat"/>
    <property type="match status" value="1"/>
</dbReference>
<gene>
    <name evidence="1" type="ORF">WKR92_04780</name>
</gene>
<evidence type="ECO:0008006" key="3">
    <source>
        <dbReference type="Google" id="ProtNLM"/>
    </source>
</evidence>
<proteinExistence type="predicted"/>
<evidence type="ECO:0000313" key="2">
    <source>
        <dbReference type="Proteomes" id="UP001580928"/>
    </source>
</evidence>
<keyword evidence="2" id="KW-1185">Reference proteome</keyword>
<sequence length="339" mass="36244">MLLCSALLLFSCSKKDGTGVEPDEKEQQYQTDIYVAGYESNGRVLMPKCWKNGIPVDLEVGSQGAEVYAMTVDSGDIYLAGYTWDPEGRDRIAMYWKNGKAVELIDGRAYAIAVENGDVYAAGTHNIDPVYWKNGKLITLRDVPGNEYVAGIAVDGSDVHTVIRRFPSSVYEVGTILYSKNGGVLNTLSTNGVAFAIALNGNDVYVVGTEWNGSNSVAKYWKNGKAVALSNKSTNTVATAITVEGGDVYIAGTETAPGESSTVKYWKNGIAVALDLGEYDGAYAAGIAVDGDDVYVAGRVFTDGKIKAAYWKNGSLVTLTDENESVDAVSIVVVKTPVE</sequence>
<comment type="caution">
    <text evidence="1">The sequence shown here is derived from an EMBL/GenBank/DDBJ whole genome shotgun (WGS) entry which is preliminary data.</text>
</comment>
<name>A0ABV5CFJ7_9SPHI</name>
<protein>
    <recommendedName>
        <fullName evidence="3">Beta-propeller repeat-containing protein</fullName>
    </recommendedName>
</protein>
<dbReference type="Proteomes" id="UP001580928">
    <property type="component" value="Unassembled WGS sequence"/>
</dbReference>
<dbReference type="EMBL" id="JBBVGT010000002">
    <property type="protein sequence ID" value="MFB5945142.1"/>
    <property type="molecule type" value="Genomic_DNA"/>
</dbReference>
<reference evidence="1 2" key="1">
    <citation type="submission" date="2024-04" db="EMBL/GenBank/DDBJ databases">
        <title>Albibacterium profundi sp. nov., isolated from sediment of the Challenger Deep of Mariana Trench.</title>
        <authorList>
            <person name="Wang Y."/>
        </authorList>
    </citation>
    <scope>NUCLEOTIDE SEQUENCE [LARGE SCALE GENOMIC DNA]</scope>
    <source>
        <strain evidence="1 2">RHL897</strain>
    </source>
</reference>
<accession>A0ABV5CFJ7</accession>
<dbReference type="RefSeq" id="WP_375556688.1">
    <property type="nucleotide sequence ID" value="NZ_JBBVGT010000002.1"/>
</dbReference>
<evidence type="ECO:0000313" key="1">
    <source>
        <dbReference type="EMBL" id="MFB5945142.1"/>
    </source>
</evidence>
<organism evidence="1 2">
    <name type="scientific">Albibacterium profundi</name>
    <dbReference type="NCBI Taxonomy" id="3134906"/>
    <lineage>
        <taxon>Bacteria</taxon>
        <taxon>Pseudomonadati</taxon>
        <taxon>Bacteroidota</taxon>
        <taxon>Sphingobacteriia</taxon>
        <taxon>Sphingobacteriales</taxon>
        <taxon>Sphingobacteriaceae</taxon>
        <taxon>Albibacterium</taxon>
    </lineage>
</organism>